<evidence type="ECO:0000256" key="3">
    <source>
        <dbReference type="ARBA" id="ARBA00022982"/>
    </source>
</evidence>
<evidence type="ECO:0000256" key="9">
    <source>
        <dbReference type="PIRSR" id="PIRSR000077-4"/>
    </source>
</evidence>
<dbReference type="InterPro" id="IPR005746">
    <property type="entry name" value="Thioredoxin"/>
</dbReference>
<dbReference type="FunFam" id="3.40.30.10:FF:000001">
    <property type="entry name" value="Thioredoxin"/>
    <property type="match status" value="1"/>
</dbReference>
<dbReference type="PROSITE" id="PS51352">
    <property type="entry name" value="THIOREDOXIN_2"/>
    <property type="match status" value="1"/>
</dbReference>
<keyword evidence="3" id="KW-0249">Electron transport</keyword>
<comment type="caution">
    <text evidence="11">The sequence shown here is derived from an EMBL/GenBank/DDBJ whole genome shotgun (WGS) entry which is preliminary data.</text>
</comment>
<evidence type="ECO:0000256" key="2">
    <source>
        <dbReference type="ARBA" id="ARBA00022448"/>
    </source>
</evidence>
<keyword evidence="2" id="KW-0813">Transport</keyword>
<dbReference type="InterPro" id="IPR013766">
    <property type="entry name" value="Thioredoxin_domain"/>
</dbReference>
<keyword evidence="4 9" id="KW-1015">Disulfide bond</keyword>
<comment type="similarity">
    <text evidence="1 7">Belongs to the thioredoxin family.</text>
</comment>
<dbReference type="Gene3D" id="3.40.30.10">
    <property type="entry name" value="Glutaredoxin"/>
    <property type="match status" value="1"/>
</dbReference>
<dbReference type="AlphaFoldDB" id="A0A1F7UV14"/>
<protein>
    <recommendedName>
        <fullName evidence="6 7">Thioredoxin</fullName>
    </recommendedName>
</protein>
<evidence type="ECO:0000256" key="8">
    <source>
        <dbReference type="PIRSR" id="PIRSR000077-1"/>
    </source>
</evidence>
<dbReference type="InterPro" id="IPR036249">
    <property type="entry name" value="Thioredoxin-like_sf"/>
</dbReference>
<dbReference type="STRING" id="1802401.A3B21_03955"/>
<dbReference type="Proteomes" id="UP000176897">
    <property type="component" value="Unassembled WGS sequence"/>
</dbReference>
<dbReference type="NCBIfam" id="TIGR01068">
    <property type="entry name" value="thioredoxin"/>
    <property type="match status" value="1"/>
</dbReference>
<name>A0A1F7UV14_9BACT</name>
<dbReference type="InterPro" id="IPR017937">
    <property type="entry name" value="Thioredoxin_CS"/>
</dbReference>
<feature type="active site" description="Nucleophile" evidence="8">
    <location>
        <position position="30"/>
    </location>
</feature>
<feature type="site" description="Deprotonates C-terminal active site Cys" evidence="8">
    <location>
        <position position="24"/>
    </location>
</feature>
<dbReference type="GO" id="GO:0005829">
    <property type="term" value="C:cytosol"/>
    <property type="evidence" value="ECO:0007669"/>
    <property type="project" value="TreeGrafter"/>
</dbReference>
<dbReference type="Pfam" id="PF00085">
    <property type="entry name" value="Thioredoxin"/>
    <property type="match status" value="1"/>
</dbReference>
<feature type="disulfide bond" description="Redox-active" evidence="9">
    <location>
        <begin position="30"/>
        <end position="33"/>
    </location>
</feature>
<dbReference type="PRINTS" id="PR00421">
    <property type="entry name" value="THIOREDOXIN"/>
</dbReference>
<dbReference type="GO" id="GO:0015035">
    <property type="term" value="F:protein-disulfide reductase activity"/>
    <property type="evidence" value="ECO:0007669"/>
    <property type="project" value="UniProtKB-UniRule"/>
</dbReference>
<evidence type="ECO:0000259" key="10">
    <source>
        <dbReference type="PROSITE" id="PS51352"/>
    </source>
</evidence>
<accession>A0A1F7UV14</accession>
<feature type="domain" description="Thioredoxin" evidence="10">
    <location>
        <begin position="1"/>
        <end position="107"/>
    </location>
</feature>
<sequence length="107" mass="12067">MMLTLTDQNFQTEVLNSKKPVLVDFWAPWCGPCKIMGPVVEELAKEYAGKPVKFGKMNVDENSAIPSKFGVMSIPTFILFKDGKPVEQFVGVQKKEYLQKKLDALIK</sequence>
<proteinExistence type="inferred from homology"/>
<dbReference type="PANTHER" id="PTHR45663">
    <property type="entry name" value="GEO12009P1"/>
    <property type="match status" value="1"/>
</dbReference>
<dbReference type="PROSITE" id="PS00194">
    <property type="entry name" value="THIOREDOXIN_1"/>
    <property type="match status" value="1"/>
</dbReference>
<gene>
    <name evidence="11" type="ORF">A3B21_03955</name>
</gene>
<dbReference type="PANTHER" id="PTHR45663:SF11">
    <property type="entry name" value="GEO12009P1"/>
    <property type="match status" value="1"/>
</dbReference>
<dbReference type="EMBL" id="MGEJ01000005">
    <property type="protein sequence ID" value="OGL81517.1"/>
    <property type="molecule type" value="Genomic_DNA"/>
</dbReference>
<feature type="active site" description="Nucleophile" evidence="8">
    <location>
        <position position="33"/>
    </location>
</feature>
<dbReference type="SUPFAM" id="SSF52833">
    <property type="entry name" value="Thioredoxin-like"/>
    <property type="match status" value="1"/>
</dbReference>
<reference evidence="11 12" key="1">
    <citation type="journal article" date="2016" name="Nat. Commun.">
        <title>Thousands of microbial genomes shed light on interconnected biogeochemical processes in an aquifer system.</title>
        <authorList>
            <person name="Anantharaman K."/>
            <person name="Brown C.T."/>
            <person name="Hug L.A."/>
            <person name="Sharon I."/>
            <person name="Castelle C.J."/>
            <person name="Probst A.J."/>
            <person name="Thomas B.C."/>
            <person name="Singh A."/>
            <person name="Wilkins M.J."/>
            <person name="Karaoz U."/>
            <person name="Brodie E.L."/>
            <person name="Williams K.H."/>
            <person name="Hubbard S.S."/>
            <person name="Banfield J.F."/>
        </authorList>
    </citation>
    <scope>NUCLEOTIDE SEQUENCE [LARGE SCALE GENOMIC DNA]</scope>
</reference>
<feature type="site" description="Contributes to redox potential value" evidence="8">
    <location>
        <position position="32"/>
    </location>
</feature>
<evidence type="ECO:0000256" key="4">
    <source>
        <dbReference type="ARBA" id="ARBA00023157"/>
    </source>
</evidence>
<evidence type="ECO:0000256" key="7">
    <source>
        <dbReference type="PIRNR" id="PIRNR000077"/>
    </source>
</evidence>
<dbReference type="GO" id="GO:0045454">
    <property type="term" value="P:cell redox homeostasis"/>
    <property type="evidence" value="ECO:0007669"/>
    <property type="project" value="TreeGrafter"/>
</dbReference>
<keyword evidence="5 9" id="KW-0676">Redox-active center</keyword>
<dbReference type="PIRSF" id="PIRSF000077">
    <property type="entry name" value="Thioredoxin"/>
    <property type="match status" value="1"/>
</dbReference>
<evidence type="ECO:0000256" key="5">
    <source>
        <dbReference type="ARBA" id="ARBA00023284"/>
    </source>
</evidence>
<evidence type="ECO:0000256" key="1">
    <source>
        <dbReference type="ARBA" id="ARBA00008987"/>
    </source>
</evidence>
<evidence type="ECO:0000313" key="11">
    <source>
        <dbReference type="EMBL" id="OGL81517.1"/>
    </source>
</evidence>
<dbReference type="CDD" id="cd02947">
    <property type="entry name" value="TRX_family"/>
    <property type="match status" value="1"/>
</dbReference>
<evidence type="ECO:0000256" key="6">
    <source>
        <dbReference type="NCBIfam" id="TIGR01068"/>
    </source>
</evidence>
<evidence type="ECO:0000313" key="12">
    <source>
        <dbReference type="Proteomes" id="UP000176897"/>
    </source>
</evidence>
<organism evidence="11 12">
    <name type="scientific">Candidatus Uhrbacteria bacterium RIFCSPLOWO2_01_FULL_47_24</name>
    <dbReference type="NCBI Taxonomy" id="1802401"/>
    <lineage>
        <taxon>Bacteria</taxon>
        <taxon>Candidatus Uhriibacteriota</taxon>
    </lineage>
</organism>
<feature type="site" description="Contributes to redox potential value" evidence="8">
    <location>
        <position position="31"/>
    </location>
</feature>